<dbReference type="AlphaFoldDB" id="A0A1G8S2Z6"/>
<dbReference type="Proteomes" id="UP000199225">
    <property type="component" value="Unassembled WGS sequence"/>
</dbReference>
<accession>A0A1G8S2Z6</accession>
<protein>
    <submittedName>
        <fullName evidence="1">Uncharacterized protein</fullName>
    </submittedName>
</protein>
<keyword evidence="2" id="KW-1185">Reference proteome</keyword>
<gene>
    <name evidence="1" type="ORF">SAMN04490247_1226</name>
</gene>
<sequence>MQLEQEQWFTLTRPCHHCNTEELEDHMYYVQDGVHDGTVLCGDCYDFYLEVIEERD</sequence>
<evidence type="ECO:0000313" key="1">
    <source>
        <dbReference type="EMBL" id="SDJ23608.1"/>
    </source>
</evidence>
<dbReference type="EMBL" id="FNEV01000003">
    <property type="protein sequence ID" value="SDJ23608.1"/>
    <property type="molecule type" value="Genomic_DNA"/>
</dbReference>
<organism evidence="1 2">
    <name type="scientific">Salimicrobium halophilum</name>
    <dbReference type="NCBI Taxonomy" id="86666"/>
    <lineage>
        <taxon>Bacteria</taxon>
        <taxon>Bacillati</taxon>
        <taxon>Bacillota</taxon>
        <taxon>Bacilli</taxon>
        <taxon>Bacillales</taxon>
        <taxon>Bacillaceae</taxon>
        <taxon>Salimicrobium</taxon>
    </lineage>
</organism>
<evidence type="ECO:0000313" key="2">
    <source>
        <dbReference type="Proteomes" id="UP000199225"/>
    </source>
</evidence>
<name>A0A1G8S2Z6_9BACI</name>
<proteinExistence type="predicted"/>
<reference evidence="2" key="1">
    <citation type="submission" date="2016-10" db="EMBL/GenBank/DDBJ databases">
        <authorList>
            <person name="Varghese N."/>
            <person name="Submissions S."/>
        </authorList>
    </citation>
    <scope>NUCLEOTIDE SEQUENCE [LARGE SCALE GENOMIC DNA]</scope>
    <source>
        <strain evidence="2">DSM 4771</strain>
    </source>
</reference>